<dbReference type="EMBL" id="CP033149">
    <property type="protein sequence ID" value="AYO42107.1"/>
    <property type="molecule type" value="Genomic_DNA"/>
</dbReference>
<dbReference type="STRING" id="425264.A0A3G2S7T6"/>
<dbReference type="GO" id="GO:0003714">
    <property type="term" value="F:transcription corepressor activity"/>
    <property type="evidence" value="ECO:0007669"/>
    <property type="project" value="TreeGrafter"/>
</dbReference>
<evidence type="ECO:0000256" key="5">
    <source>
        <dbReference type="ARBA" id="ARBA00023015"/>
    </source>
</evidence>
<comment type="subcellular location">
    <subcellularLocation>
        <location evidence="1">Nucleus</location>
    </subcellularLocation>
</comment>
<evidence type="ECO:0000256" key="6">
    <source>
        <dbReference type="ARBA" id="ARBA00023163"/>
    </source>
</evidence>
<dbReference type="InterPro" id="IPR009057">
    <property type="entry name" value="Homeodomain-like_sf"/>
</dbReference>
<organism evidence="11 12">
    <name type="scientific">Malassezia restricta (strain ATCC 96810 / NBRC 103918 / CBS 7877)</name>
    <name type="common">Seborrheic dermatitis infection agent</name>
    <dbReference type="NCBI Taxonomy" id="425264"/>
    <lineage>
        <taxon>Eukaryota</taxon>
        <taxon>Fungi</taxon>
        <taxon>Dikarya</taxon>
        <taxon>Basidiomycota</taxon>
        <taxon>Ustilaginomycotina</taxon>
        <taxon>Malasseziomycetes</taxon>
        <taxon>Malasseziales</taxon>
        <taxon>Malasseziaceae</taxon>
        <taxon>Malassezia</taxon>
    </lineage>
</organism>
<gene>
    <name evidence="11" type="primary">SWC4</name>
    <name evidence="11" type="ORF">DNF11_1157</name>
</gene>
<feature type="region of interest" description="Disordered" evidence="9">
    <location>
        <begin position="100"/>
        <end position="119"/>
    </location>
</feature>
<dbReference type="PANTHER" id="PTHR12855:SF10">
    <property type="entry name" value="DNA METHYLTRANSFERASE 1-ASSOCIATED PROTEIN 1"/>
    <property type="match status" value="1"/>
</dbReference>
<evidence type="ECO:0000313" key="11">
    <source>
        <dbReference type="EMBL" id="AYO42107.1"/>
    </source>
</evidence>
<evidence type="ECO:0000256" key="1">
    <source>
        <dbReference type="ARBA" id="ARBA00004123"/>
    </source>
</evidence>
<evidence type="ECO:0000259" key="10">
    <source>
        <dbReference type="SMART" id="SM00717"/>
    </source>
</evidence>
<dbReference type="SUPFAM" id="SSF46689">
    <property type="entry name" value="Homeodomain-like"/>
    <property type="match status" value="1"/>
</dbReference>
<dbReference type="Pfam" id="PF16282">
    <property type="entry name" value="SANT_DAMP1_like"/>
    <property type="match status" value="1"/>
</dbReference>
<reference evidence="11 12" key="1">
    <citation type="submission" date="2018-10" db="EMBL/GenBank/DDBJ databases">
        <title>Complete genome sequence of Malassezia restricta CBS 7877.</title>
        <authorList>
            <person name="Morand S.C."/>
            <person name="Bertignac M."/>
            <person name="Iltis A."/>
            <person name="Kolder I."/>
            <person name="Pirovano W."/>
            <person name="Jourdain R."/>
            <person name="Clavaud C."/>
        </authorList>
    </citation>
    <scope>NUCLEOTIDE SEQUENCE [LARGE SCALE GENOMIC DNA]</scope>
    <source>
        <strain evidence="11 12">CBS 7877</strain>
    </source>
</reference>
<dbReference type="GO" id="GO:0035267">
    <property type="term" value="C:NuA4 histone acetyltransferase complex"/>
    <property type="evidence" value="ECO:0007669"/>
    <property type="project" value="InterPro"/>
</dbReference>
<dbReference type="GO" id="GO:0006338">
    <property type="term" value="P:chromatin remodeling"/>
    <property type="evidence" value="ECO:0007669"/>
    <property type="project" value="InterPro"/>
</dbReference>
<dbReference type="GO" id="GO:0000812">
    <property type="term" value="C:Swr1 complex"/>
    <property type="evidence" value="ECO:0007669"/>
    <property type="project" value="TreeGrafter"/>
</dbReference>
<dbReference type="VEuPathDB" id="FungiDB:DNF11_1157"/>
<feature type="domain" description="Myb-like" evidence="10">
    <location>
        <begin position="180"/>
        <end position="232"/>
    </location>
</feature>
<evidence type="ECO:0000256" key="4">
    <source>
        <dbReference type="ARBA" id="ARBA00022853"/>
    </source>
</evidence>
<dbReference type="FunFam" id="1.10.10.60:FF:000087">
    <property type="entry name" value="DNA methyltransferase 1-associated protein 1"/>
    <property type="match status" value="1"/>
</dbReference>
<comment type="similarity">
    <text evidence="2">Belongs to the SWC4 family.</text>
</comment>
<comment type="function">
    <text evidence="8">Component of the SWR1 complex which mediates the ATP-dependent exchange of histone H2A for the H2A variant HZT1 leading to transcriptional regulation of selected genes by chromatin remodeling. Component of the NuA4 histone acetyltransferase complex which is involved in transcriptional activation of selected genes principally by acetylation of nucleosomal histone H4 and H2A. The NuA4 complex is also involved in DNA repair.</text>
</comment>
<evidence type="ECO:0000256" key="2">
    <source>
        <dbReference type="ARBA" id="ARBA00006918"/>
    </source>
</evidence>
<dbReference type="SMART" id="SM00717">
    <property type="entry name" value="SANT"/>
    <property type="match status" value="1"/>
</dbReference>
<accession>A0A3G2S7T6</accession>
<evidence type="ECO:0000313" key="12">
    <source>
        <dbReference type="Proteomes" id="UP000269793"/>
    </source>
</evidence>
<dbReference type="Gene3D" id="1.10.10.60">
    <property type="entry name" value="Homeodomain-like"/>
    <property type="match status" value="1"/>
</dbReference>
<keyword evidence="4" id="KW-0156">Chromatin regulator</keyword>
<evidence type="ECO:0000256" key="3">
    <source>
        <dbReference type="ARBA" id="ARBA00019132"/>
    </source>
</evidence>
<dbReference type="InterPro" id="IPR001005">
    <property type="entry name" value="SANT/Myb"/>
</dbReference>
<proteinExistence type="inferred from homology"/>
<keyword evidence="6" id="KW-0804">Transcription</keyword>
<protein>
    <recommendedName>
        <fullName evidence="3">SWR1-complex protein 4</fullName>
    </recommendedName>
</protein>
<dbReference type="InterPro" id="IPR032563">
    <property type="entry name" value="DAMP1_SANT-like"/>
</dbReference>
<feature type="region of interest" description="Disordered" evidence="9">
    <location>
        <begin position="398"/>
        <end position="419"/>
    </location>
</feature>
<dbReference type="AlphaFoldDB" id="A0A3G2S7T6"/>
<sequence>MSSSDVRDIMSLPARAAGEPSRAQAPASRAPPTLPGDARPKQRPEGMSRELYALLGPNAPSLVMSGMAAPDEQATALPFQPKFQRKSLASVRKWAWTPFRNPARDDTPSMSGEPSADDAMLTDAPARRGLVLHHWKPVPVGGGVDDEADDDIALDDAWAPFNTSSQVFHYTTDEYTQHLQDADWTREETDYLIEMCDAYDLRFIVIADRYEWPGKQRSMEDLKARYYTICRRLLRERISNEDIETRHNQLQTYAYDRQQETERKRAVQKLFSRTPEQLAEEEALYVEARRLEQNEAKFAKERADLLRLLGSFDDVPTCSPATVAAVGAGLIWPGSGYQDAPAEDKKAKRRRTDAAASPSKSKSDAKQALFDAQHLITRFSTSGPEVLRTPYPHLMGTPSASPPVVQSAAGTKSESSAHHGAYLRSTRMLTFRPNQYARMLQALAELHPPIGARLVFPTATNVEKWETLLGAVAGDLEVKKQLDRVEAEYQVVQARLAAAEAGEQPPAS</sequence>
<dbReference type="GO" id="GO:0000122">
    <property type="term" value="P:negative regulation of transcription by RNA polymerase II"/>
    <property type="evidence" value="ECO:0007669"/>
    <property type="project" value="TreeGrafter"/>
</dbReference>
<dbReference type="GO" id="GO:0006281">
    <property type="term" value="P:DNA repair"/>
    <property type="evidence" value="ECO:0007669"/>
    <property type="project" value="InterPro"/>
</dbReference>
<evidence type="ECO:0000256" key="8">
    <source>
        <dbReference type="ARBA" id="ARBA00025264"/>
    </source>
</evidence>
<keyword evidence="12" id="KW-1185">Reference proteome</keyword>
<name>A0A3G2S7T6_MALR7</name>
<evidence type="ECO:0000256" key="7">
    <source>
        <dbReference type="ARBA" id="ARBA00023242"/>
    </source>
</evidence>
<keyword evidence="5" id="KW-0805">Transcription regulation</keyword>
<dbReference type="InterPro" id="IPR027109">
    <property type="entry name" value="Swc4/Dmap1"/>
</dbReference>
<dbReference type="OrthoDB" id="19740at2759"/>
<feature type="region of interest" description="Disordered" evidence="9">
    <location>
        <begin position="338"/>
        <end position="366"/>
    </location>
</feature>
<feature type="region of interest" description="Disordered" evidence="9">
    <location>
        <begin position="1"/>
        <end position="47"/>
    </location>
</feature>
<feature type="compositionally biased region" description="Basic and acidic residues" evidence="9">
    <location>
        <begin position="38"/>
        <end position="47"/>
    </location>
</feature>
<keyword evidence="7" id="KW-0539">Nucleus</keyword>
<dbReference type="Proteomes" id="UP000269793">
    <property type="component" value="Chromosome II"/>
</dbReference>
<evidence type="ECO:0000256" key="9">
    <source>
        <dbReference type="SAM" id="MobiDB-lite"/>
    </source>
</evidence>
<feature type="compositionally biased region" description="Low complexity" evidence="9">
    <location>
        <begin position="20"/>
        <end position="31"/>
    </location>
</feature>
<dbReference type="PANTHER" id="PTHR12855">
    <property type="entry name" value="DNA METHYLTRANSFERASE 1-ASSOCIATED PROTEIN 1 FAMILY MEMBER"/>
    <property type="match status" value="1"/>
</dbReference>